<dbReference type="FunCoup" id="H2ARU8">
    <property type="interactions" value="107"/>
</dbReference>
<dbReference type="EMBL" id="HE650823">
    <property type="protein sequence ID" value="CCF57098.1"/>
    <property type="molecule type" value="Genomic_DNA"/>
</dbReference>
<dbReference type="HOGENOM" id="CLU_013329_0_0_1"/>
<dbReference type="Pfam" id="PF08728">
    <property type="entry name" value="CRT10"/>
    <property type="match status" value="1"/>
</dbReference>
<reference evidence="1 2" key="1">
    <citation type="journal article" date="2011" name="Proc. Natl. Acad. Sci. U.S.A.">
        <title>Evolutionary erosion of yeast sex chromosomes by mating-type switching accidents.</title>
        <authorList>
            <person name="Gordon J.L."/>
            <person name="Armisen D."/>
            <person name="Proux-Wera E."/>
            <person name="Oheigeartaigh S.S."/>
            <person name="Byrne K.P."/>
            <person name="Wolfe K.H."/>
        </authorList>
    </citation>
    <scope>NUCLEOTIDE SEQUENCE [LARGE SCALE GENOMIC DNA]</scope>
    <source>
        <strain evidence="2">ATCC 22294 / BCRC 22015 / CBS 2517 / CECT 1963 / NBRC 1671 / NRRL Y-8276</strain>
    </source>
</reference>
<dbReference type="STRING" id="1071382.H2ARU8"/>
<dbReference type="InterPro" id="IPR014839">
    <property type="entry name" value="Crt10"/>
</dbReference>
<dbReference type="OrthoDB" id="4068815at2759"/>
<gene>
    <name evidence="1" type="primary">KAFR0C01030</name>
    <name evidence="1" type="ORF">KAFR_0C01030</name>
</gene>
<dbReference type="GO" id="GO:0070651">
    <property type="term" value="P:nonfunctional rRNA decay"/>
    <property type="evidence" value="ECO:0007669"/>
    <property type="project" value="EnsemblFungi"/>
</dbReference>
<evidence type="ECO:0000313" key="1">
    <source>
        <dbReference type="EMBL" id="CCF57098.1"/>
    </source>
</evidence>
<sequence>MNEPFSQWLVSRHISYKVENVTETYDCEVFASNGSHILPHSVPMKHYYVDRRRQSNDFPPQVMDTIDNYLNDLESYAVEKANVLNDNGEPIVESILQNGRGDFEPVWSDSRIQSPADLLLPLNHKLKVEEINPPANSVFWSPSISSNNLSFKNNLFVIYGSLSFIVKDFLVEIHRLDEPFDSFTNGPKCALFVVHWNILMSNETLHLLDGDRVAQPSLNLRHSINFIKVSKFWNKDVISICLDRGMVLIYDLESVANEFNEYLKKASRDSVWNFLTTKPLAVFKTPDSCWSVDIICTDKVTVVAAGHNGPGVSVFIYDRFENNKLYAYEIPSEHNVPSVNFIPGYLSSDGFVTLSYASIYGNVTTVKINTSKFPNNDIEVKFLDTQFFGEYCWTVTPVHKSHFAKVPIFELLNLNFKQQAKKSVLYSVVLDGSILKHQPSSICNSGNFGIGTLTTQIPVPTAALSWRCREGLHEDMICLRFTTFDDLGKKSYARLIPDPDRDETDPIMIINHREAHSWERVILDLPDDTFKQSFFDEHSQWIATCYSDEDKKNNDKWWNSKFTIRSSTIENSSYGPQFKFTTLEDEVRSIEAKLLSKSHEIKYALKMNGKISPVFPHLHDTLVGRSKFFDGHQPGKWSDISGYGLDEAFNDPMISGNTTRHSSPNPSNARAGSDTTIEYYEQKEWALHNHIRKVCKLLDNIEPGSESSANGYKLKDYDDNFFFVTTAHKLYLVKANPLIITSYTMDDIFPVNDVSVCSEYELLKCLNRINFVCHIKEFNCLVVASQLGLISLLKLTEYNGIYSFRQEYVIGWHSQDPAFPRPDDDCILSRIEGTPHMWRCDIDDVSFPFFNITGIDYSYVPYDDVNGRGDYAILYVLADSTLHRFNITAPLGISVKN</sequence>
<dbReference type="AlphaFoldDB" id="H2ARU8"/>
<keyword evidence="2" id="KW-1185">Reference proteome</keyword>
<dbReference type="RefSeq" id="XP_003956233.1">
    <property type="nucleotide sequence ID" value="XM_003956184.1"/>
</dbReference>
<dbReference type="InParanoid" id="H2ARU8"/>
<protein>
    <submittedName>
        <fullName evidence="1">Uncharacterized protein</fullName>
    </submittedName>
</protein>
<dbReference type="Proteomes" id="UP000005220">
    <property type="component" value="Chromosome 3"/>
</dbReference>
<evidence type="ECO:0000313" key="2">
    <source>
        <dbReference type="Proteomes" id="UP000005220"/>
    </source>
</evidence>
<dbReference type="KEGG" id="kaf:KAFR_0C01030"/>
<proteinExistence type="predicted"/>
<dbReference type="eggNOG" id="ENOG502RAS5">
    <property type="taxonomic scope" value="Eukaryota"/>
</dbReference>
<dbReference type="GeneID" id="13885017"/>
<organism evidence="1 2">
    <name type="scientific">Kazachstania africana (strain ATCC 22294 / BCRC 22015 / CBS 2517 / CECT 1963 / NBRC 1671 / NRRL Y-8276)</name>
    <name type="common">Yeast</name>
    <name type="synonym">Kluyveromyces africanus</name>
    <dbReference type="NCBI Taxonomy" id="1071382"/>
    <lineage>
        <taxon>Eukaryota</taxon>
        <taxon>Fungi</taxon>
        <taxon>Dikarya</taxon>
        <taxon>Ascomycota</taxon>
        <taxon>Saccharomycotina</taxon>
        <taxon>Saccharomycetes</taxon>
        <taxon>Saccharomycetales</taxon>
        <taxon>Saccharomycetaceae</taxon>
        <taxon>Kazachstania</taxon>
    </lineage>
</organism>
<accession>H2ARU8</accession>
<name>H2ARU8_KAZAF</name>